<proteinExistence type="predicted"/>
<keyword evidence="2" id="KW-1185">Reference proteome</keyword>
<evidence type="ECO:0000313" key="2">
    <source>
        <dbReference type="Proteomes" id="UP000575985"/>
    </source>
</evidence>
<dbReference type="Proteomes" id="UP000575985">
    <property type="component" value="Unassembled WGS sequence"/>
</dbReference>
<reference evidence="1 2" key="1">
    <citation type="submission" date="2020-07" db="EMBL/GenBank/DDBJ databases">
        <title>Sequencing the genomes of 1000 actinobacteria strains.</title>
        <authorList>
            <person name="Klenk H.-P."/>
        </authorList>
    </citation>
    <scope>NUCLEOTIDE SEQUENCE [LARGE SCALE GENOMIC DNA]</scope>
    <source>
        <strain evidence="1 2">DSM 45927</strain>
    </source>
</reference>
<gene>
    <name evidence="1" type="ORF">HNR12_003313</name>
</gene>
<comment type="caution">
    <text evidence="1">The sequence shown here is derived from an EMBL/GenBank/DDBJ whole genome shotgun (WGS) entry which is preliminary data.</text>
</comment>
<accession>A0A853BQS7</accession>
<dbReference type="SUPFAM" id="SSF53901">
    <property type="entry name" value="Thiolase-like"/>
    <property type="match status" value="1"/>
</dbReference>
<name>A0A853BQS7_9ACTN</name>
<evidence type="ECO:0000313" key="1">
    <source>
        <dbReference type="EMBL" id="NYI97036.1"/>
    </source>
</evidence>
<dbReference type="InterPro" id="IPR016039">
    <property type="entry name" value="Thiolase-like"/>
</dbReference>
<dbReference type="AlphaFoldDB" id="A0A853BQS7"/>
<dbReference type="GO" id="GO:0016746">
    <property type="term" value="F:acyltransferase activity"/>
    <property type="evidence" value="ECO:0007669"/>
    <property type="project" value="InterPro"/>
</dbReference>
<dbReference type="EMBL" id="JACCFO010000001">
    <property type="protein sequence ID" value="NYI97036.1"/>
    <property type="molecule type" value="Genomic_DNA"/>
</dbReference>
<sequence>MALVLAATRGDVATQAAIDDAVARRQPVARELLFQNVPSTALGHLSIVWGLTGPLITTLAIGPPEHAADATAARVLASGDADRVLAVAVDPGGAAPGTATARLLAGGR</sequence>
<protein>
    <submittedName>
        <fullName evidence="1">3-oxoacyl-(Acyl-carrier-protein) synthase</fullName>
    </submittedName>
</protein>
<dbReference type="Gene3D" id="3.40.47.10">
    <property type="match status" value="1"/>
</dbReference>
<dbReference type="RefSeq" id="WP_179768299.1">
    <property type="nucleotide sequence ID" value="NZ_JACCFO010000001.1"/>
</dbReference>
<organism evidence="1 2">
    <name type="scientific">Streptomonospora nanhaiensis</name>
    <dbReference type="NCBI Taxonomy" id="1323731"/>
    <lineage>
        <taxon>Bacteria</taxon>
        <taxon>Bacillati</taxon>
        <taxon>Actinomycetota</taxon>
        <taxon>Actinomycetes</taxon>
        <taxon>Streptosporangiales</taxon>
        <taxon>Nocardiopsidaceae</taxon>
        <taxon>Streptomonospora</taxon>
    </lineage>
</organism>